<evidence type="ECO:0000256" key="5">
    <source>
        <dbReference type="ARBA" id="ARBA00023136"/>
    </source>
</evidence>
<keyword evidence="5 6" id="KW-0472">Membrane</keyword>
<reference evidence="8 9" key="1">
    <citation type="submission" date="2019-08" db="EMBL/GenBank/DDBJ databases">
        <title>In-depth cultivation of the pig gut microbiome towards novel bacterial diversity and tailored functional studies.</title>
        <authorList>
            <person name="Wylensek D."/>
            <person name="Hitch T.C.A."/>
            <person name="Clavel T."/>
        </authorList>
    </citation>
    <scope>NUCLEOTIDE SEQUENCE [LARGE SCALE GENOMIC DNA]</scope>
    <source>
        <strain evidence="8 9">BSM-380-WT-5A</strain>
    </source>
</reference>
<name>A0A7X2P3K9_9FIRM</name>
<dbReference type="InterPro" id="IPR003841">
    <property type="entry name" value="Na/Pi_transpt"/>
</dbReference>
<accession>A0A7X2P3K9</accession>
<dbReference type="InterPro" id="IPR026022">
    <property type="entry name" value="PhoU_dom"/>
</dbReference>
<evidence type="ECO:0000256" key="2">
    <source>
        <dbReference type="ARBA" id="ARBA00022475"/>
    </source>
</evidence>
<dbReference type="InterPro" id="IPR038078">
    <property type="entry name" value="PhoU-like_sf"/>
</dbReference>
<feature type="transmembrane region" description="Helical" evidence="6">
    <location>
        <begin position="289"/>
        <end position="308"/>
    </location>
</feature>
<dbReference type="PANTHER" id="PTHR10010">
    <property type="entry name" value="SOLUTE CARRIER FAMILY 34 SODIUM PHOSPHATE , MEMBER 2-RELATED"/>
    <property type="match status" value="1"/>
</dbReference>
<keyword evidence="9" id="KW-1185">Reference proteome</keyword>
<organism evidence="8 9">
    <name type="scientific">Oliverpabstia intestinalis</name>
    <dbReference type="NCBI Taxonomy" id="2606633"/>
    <lineage>
        <taxon>Bacteria</taxon>
        <taxon>Bacillati</taxon>
        <taxon>Bacillota</taxon>
        <taxon>Clostridia</taxon>
        <taxon>Lachnospirales</taxon>
        <taxon>Lachnospiraceae</taxon>
        <taxon>Oliverpabstia</taxon>
    </lineage>
</organism>
<evidence type="ECO:0000259" key="7">
    <source>
        <dbReference type="Pfam" id="PF01895"/>
    </source>
</evidence>
<comment type="subcellular location">
    <subcellularLocation>
        <location evidence="1">Cell membrane</location>
        <topology evidence="1">Multi-pass membrane protein</topology>
    </subcellularLocation>
</comment>
<gene>
    <name evidence="8" type="ORF">FYJ57_08335</name>
</gene>
<keyword evidence="2" id="KW-1003">Cell membrane</keyword>
<dbReference type="NCBIfam" id="NF037997">
    <property type="entry name" value="Na_Pi_symport"/>
    <property type="match status" value="1"/>
</dbReference>
<dbReference type="AlphaFoldDB" id="A0A7X2P3K9"/>
<keyword evidence="4 6" id="KW-1133">Transmembrane helix</keyword>
<feature type="transmembrane region" description="Helical" evidence="6">
    <location>
        <begin position="257"/>
        <end position="283"/>
    </location>
</feature>
<feature type="domain" description="PhoU" evidence="7">
    <location>
        <begin position="469"/>
        <end position="547"/>
    </location>
</feature>
<dbReference type="Pfam" id="PF02690">
    <property type="entry name" value="Na_Pi_cotrans"/>
    <property type="match status" value="1"/>
</dbReference>
<dbReference type="InterPro" id="IPR004633">
    <property type="entry name" value="NaPi_cotrn-rel/YqeW-like"/>
</dbReference>
<dbReference type="RefSeq" id="WP_154432319.1">
    <property type="nucleotide sequence ID" value="NZ_JBQHQP010000006.1"/>
</dbReference>
<dbReference type="PANTHER" id="PTHR10010:SF46">
    <property type="entry name" value="SODIUM-DEPENDENT PHOSPHATE TRANSPORT PROTEIN 2B"/>
    <property type="match status" value="1"/>
</dbReference>
<dbReference type="Gene3D" id="1.20.58.220">
    <property type="entry name" value="Phosphate transport system protein phou homolog 2, domain 2"/>
    <property type="match status" value="1"/>
</dbReference>
<evidence type="ECO:0000256" key="1">
    <source>
        <dbReference type="ARBA" id="ARBA00004651"/>
    </source>
</evidence>
<evidence type="ECO:0000313" key="9">
    <source>
        <dbReference type="Proteomes" id="UP000440513"/>
    </source>
</evidence>
<comment type="caution">
    <text evidence="8">The sequence shown here is derived from an EMBL/GenBank/DDBJ whole genome shotgun (WGS) entry which is preliminary data.</text>
</comment>
<feature type="transmembrane region" description="Helical" evidence="6">
    <location>
        <begin position="81"/>
        <end position="102"/>
    </location>
</feature>
<dbReference type="Proteomes" id="UP000440513">
    <property type="component" value="Unassembled WGS sequence"/>
</dbReference>
<proteinExistence type="predicted"/>
<protein>
    <submittedName>
        <fullName evidence="8">Na/Pi cotransporter family protein</fullName>
    </submittedName>
</protein>
<evidence type="ECO:0000313" key="8">
    <source>
        <dbReference type="EMBL" id="MST66739.1"/>
    </source>
</evidence>
<feature type="transmembrane region" description="Helical" evidence="6">
    <location>
        <begin position="175"/>
        <end position="199"/>
    </location>
</feature>
<evidence type="ECO:0000256" key="6">
    <source>
        <dbReference type="SAM" id="Phobius"/>
    </source>
</evidence>
<dbReference type="GO" id="GO:0005436">
    <property type="term" value="F:sodium:phosphate symporter activity"/>
    <property type="evidence" value="ECO:0007669"/>
    <property type="project" value="InterPro"/>
</dbReference>
<feature type="transmembrane region" description="Helical" evidence="6">
    <location>
        <begin position="145"/>
        <end position="163"/>
    </location>
</feature>
<feature type="transmembrane region" description="Helical" evidence="6">
    <location>
        <begin position="52"/>
        <end position="74"/>
    </location>
</feature>
<dbReference type="NCBIfam" id="TIGR00704">
    <property type="entry name" value="NaPi_cotrn_rel"/>
    <property type="match status" value="1"/>
</dbReference>
<dbReference type="GO" id="GO:0005886">
    <property type="term" value="C:plasma membrane"/>
    <property type="evidence" value="ECO:0007669"/>
    <property type="project" value="UniProtKB-SubCell"/>
</dbReference>
<keyword evidence="3 6" id="KW-0812">Transmembrane</keyword>
<dbReference type="Pfam" id="PF01895">
    <property type="entry name" value="PhoU"/>
    <property type="match status" value="2"/>
</dbReference>
<dbReference type="GO" id="GO:0044341">
    <property type="term" value="P:sodium-dependent phosphate transport"/>
    <property type="evidence" value="ECO:0007669"/>
    <property type="project" value="InterPro"/>
</dbReference>
<dbReference type="SUPFAM" id="SSF109755">
    <property type="entry name" value="PhoU-like"/>
    <property type="match status" value="1"/>
</dbReference>
<sequence>MDIFSVLTMVGGLALFLYGMQVMGDGLAKVSGGKLERILENLTSNPIKAVLLGAGVTAVIQSSSATTVMVVGFVNSGIMKLNQAVGIIMGANIGTTVTSWILSLSGLQGDNVFVKLCKPSSFSPLLAVIGVIFLLFIKDEKKKDIGAIMVGFAVLMFGMETMSDAVKPLANVPEFTGILTAFSNPVLGMIAGAVLTAIIQSSSASVGILQALCVTGAVSYGVAIPIIMGQNIGTCVTALLSSIGATKNAKRAAMVHLYFNIIGTVVFMVLFYTVNAVVGFSFLGTATNAAGIAVIHSLFNVFATMLLLPFGKGLEKLACLTIRDDVQPAEVEEERKELQLLDSRFLEKPAFAMEQSVHVANKMAEESKRTLFTAMDLLWNYTEDGAKKVGELENLVDQYEDELGTYLVKLSRQNLSVHDSHTLSIVLHCIGDFERISDHAINIMEAAQEMHDKKLIFSPKAEEELKVFSRAVQDIVEKAYAVFRDQDEKLAQKVEPLEAVVDELNQEVKKRHIRRLREGKCTIELGFILSDITTSLERVADHCSNIAVCVTQVREDTYDTHGYLNSVKNEDSEIFRGLVLEEEEKYFLP</sequence>
<evidence type="ECO:0000256" key="4">
    <source>
        <dbReference type="ARBA" id="ARBA00022989"/>
    </source>
</evidence>
<feature type="domain" description="PhoU" evidence="7">
    <location>
        <begin position="361"/>
        <end position="446"/>
    </location>
</feature>
<feature type="transmembrane region" description="Helical" evidence="6">
    <location>
        <begin position="122"/>
        <end position="138"/>
    </location>
</feature>
<dbReference type="EMBL" id="VUMS01000013">
    <property type="protein sequence ID" value="MST66739.1"/>
    <property type="molecule type" value="Genomic_DNA"/>
</dbReference>
<evidence type="ECO:0000256" key="3">
    <source>
        <dbReference type="ARBA" id="ARBA00022692"/>
    </source>
</evidence>